<dbReference type="PROSITE" id="PS51318">
    <property type="entry name" value="TAT"/>
    <property type="match status" value="1"/>
</dbReference>
<evidence type="ECO:0000256" key="1">
    <source>
        <dbReference type="SAM" id="MobiDB-lite"/>
    </source>
</evidence>
<sequence length="230" mass="24175">MSGALTRQPLTRRTLLTGLAAAAPLALAGCSSDTQKDRSDKKDKKGKDAPVAKASDPGHEAFVMIVRHGEKPSGDTPGLDENGKHDAKSLTQRGWDRAKALPGLFTPPAAGLRTPAKIYAATDQGPLAGGHRMRQTVTPLAAALGLTLDLGYAESQESELATAALAGTQPVLICWEHSRISRIVEALGAAGSGAPAAWPDRFDLVWVFSRPAGGAWTFQEVRQHLLDGDA</sequence>
<evidence type="ECO:0000256" key="2">
    <source>
        <dbReference type="SAM" id="SignalP"/>
    </source>
</evidence>
<feature type="region of interest" description="Disordered" evidence="1">
    <location>
        <begin position="26"/>
        <end position="59"/>
    </location>
</feature>
<evidence type="ECO:0000313" key="4">
    <source>
        <dbReference type="Proteomes" id="UP000033699"/>
    </source>
</evidence>
<feature type="region of interest" description="Disordered" evidence="1">
    <location>
        <begin position="69"/>
        <end position="88"/>
    </location>
</feature>
<evidence type="ECO:0000313" key="3">
    <source>
        <dbReference type="EMBL" id="KJS58577.1"/>
    </source>
</evidence>
<dbReference type="InterPro" id="IPR006311">
    <property type="entry name" value="TAT_signal"/>
</dbReference>
<feature type="signal peptide" evidence="2">
    <location>
        <begin position="1"/>
        <end position="28"/>
    </location>
</feature>
<keyword evidence="4" id="KW-1185">Reference proteome</keyword>
<keyword evidence="2" id="KW-0732">Signal</keyword>
<reference evidence="3 4" key="1">
    <citation type="submission" date="2015-02" db="EMBL/GenBank/DDBJ databases">
        <authorList>
            <person name="Ju K.-S."/>
            <person name="Doroghazi J.R."/>
            <person name="Metcalf W."/>
        </authorList>
    </citation>
    <scope>NUCLEOTIDE SEQUENCE [LARGE SCALE GENOMIC DNA]</scope>
    <source>
        <strain evidence="3 4">ATCC 31215</strain>
    </source>
</reference>
<feature type="chain" id="PRO_5038358348" description="Histidine phosphatase family protein" evidence="2">
    <location>
        <begin position="29"/>
        <end position="230"/>
    </location>
</feature>
<dbReference type="Proteomes" id="UP000033699">
    <property type="component" value="Unassembled WGS sequence"/>
</dbReference>
<feature type="compositionally biased region" description="Basic and acidic residues" evidence="1">
    <location>
        <begin position="34"/>
        <end position="50"/>
    </location>
</feature>
<evidence type="ECO:0008006" key="5">
    <source>
        <dbReference type="Google" id="ProtNLM"/>
    </source>
</evidence>
<dbReference type="RefSeq" id="WP_045703659.1">
    <property type="nucleotide sequence ID" value="NZ_JZKH01000102.1"/>
</dbReference>
<name>A0A0F2TA05_STRR3</name>
<dbReference type="PATRIC" id="fig|359131.3.peg.628"/>
<dbReference type="AlphaFoldDB" id="A0A0F2TA05"/>
<proteinExistence type="predicted"/>
<protein>
    <recommendedName>
        <fullName evidence="5">Histidine phosphatase family protein</fullName>
    </recommendedName>
</protein>
<dbReference type="EMBL" id="JZKH01000102">
    <property type="protein sequence ID" value="KJS58577.1"/>
    <property type="molecule type" value="Genomic_DNA"/>
</dbReference>
<accession>A0A0F2TA05</accession>
<comment type="caution">
    <text evidence="3">The sequence shown here is derived from an EMBL/GenBank/DDBJ whole genome shotgun (WGS) entry which is preliminary data.</text>
</comment>
<gene>
    <name evidence="3" type="ORF">VM95_32375</name>
</gene>
<dbReference type="PROSITE" id="PS51257">
    <property type="entry name" value="PROKAR_LIPOPROTEIN"/>
    <property type="match status" value="1"/>
</dbReference>
<dbReference type="OrthoDB" id="8448116at2"/>
<organism evidence="3 4">
    <name type="scientific">Streptomyces rubellomurinus (strain ATCC 31215)</name>
    <dbReference type="NCBI Taxonomy" id="359131"/>
    <lineage>
        <taxon>Bacteria</taxon>
        <taxon>Bacillati</taxon>
        <taxon>Actinomycetota</taxon>
        <taxon>Actinomycetes</taxon>
        <taxon>Kitasatosporales</taxon>
        <taxon>Streptomycetaceae</taxon>
        <taxon>Streptomyces</taxon>
    </lineage>
</organism>